<feature type="compositionally biased region" description="Gly residues" evidence="9">
    <location>
        <begin position="98"/>
        <end position="111"/>
    </location>
</feature>
<dbReference type="AlphaFoldDB" id="A0A0C5W6D8"/>
<evidence type="ECO:0000256" key="1">
    <source>
        <dbReference type="ARBA" id="ARBA00008721"/>
    </source>
</evidence>
<dbReference type="GO" id="GO:0006508">
    <property type="term" value="P:proteolysis"/>
    <property type="evidence" value="ECO:0007669"/>
    <property type="project" value="UniProtKB-KW"/>
</dbReference>
<evidence type="ECO:0000256" key="2">
    <source>
        <dbReference type="ARBA" id="ARBA00022670"/>
    </source>
</evidence>
<keyword evidence="5" id="KW-0378">Hydrolase</keyword>
<dbReference type="GO" id="GO:0008237">
    <property type="term" value="F:metallopeptidase activity"/>
    <property type="evidence" value="ECO:0007669"/>
    <property type="project" value="UniProtKB-KW"/>
</dbReference>
<dbReference type="Proteomes" id="UP000032229">
    <property type="component" value="Chromosome"/>
</dbReference>
<dbReference type="InterPro" id="IPR024079">
    <property type="entry name" value="MetalloPept_cat_dom_sf"/>
</dbReference>
<dbReference type="RefSeq" id="WP_044637383.1">
    <property type="nucleotide sequence ID" value="NZ_CP007202.1"/>
</dbReference>
<protein>
    <submittedName>
        <fullName evidence="12">Peptidase</fullName>
    </submittedName>
</protein>
<keyword evidence="7" id="KW-0482">Metalloprotease</keyword>
<sequence length="359" mass="38892">MKRIFLSMAALALIFIACEGDKTAVNETSQEAVDMSDFYVYTEGSADVTSKSTKSKEKLKTCYTMDVLNRQLSENPDLEKKMYDIEYHTRKFINAKGKPGGGTGGGGGGSNGETDIDVTPIQDGLGTINIPVYVHIVLPNTAVVSNSQITSQINVLNSDFNSTNTNQLPAAATNFINDATITDINFTLAGTFRYEDPTASWGTNNSIKSKYPPITPQTHLNIWVCNIGGGILGYAQFPGGNLATDGVVLLYSSLPGGTSAPYNLGRTATHEVGHYLNLRHIWGDGRCRQDDFVTDTPTSDGANYGCPSYPTVNCSSTDMTMNYMDYTNDSCMYMFTDGQRNRMRAIFTSGGARSSMIGN</sequence>
<feature type="domain" description="Peptidase M43 pregnancy-associated plasma-A" evidence="11">
    <location>
        <begin position="233"/>
        <end position="346"/>
    </location>
</feature>
<dbReference type="HOGENOM" id="CLU_011684_0_0_10"/>
<dbReference type="GO" id="GO:0046872">
    <property type="term" value="F:metal ion binding"/>
    <property type="evidence" value="ECO:0007669"/>
    <property type="project" value="UniProtKB-KW"/>
</dbReference>
<dbReference type="OrthoDB" id="6278496at2"/>
<feature type="region of interest" description="Disordered" evidence="9">
    <location>
        <begin position="96"/>
        <end position="115"/>
    </location>
</feature>
<evidence type="ECO:0000256" key="5">
    <source>
        <dbReference type="ARBA" id="ARBA00022801"/>
    </source>
</evidence>
<dbReference type="STRING" id="1454006.AW14_02615"/>
<evidence type="ECO:0000256" key="9">
    <source>
        <dbReference type="SAM" id="MobiDB-lite"/>
    </source>
</evidence>
<proteinExistence type="inferred from homology"/>
<dbReference type="PANTHER" id="PTHR47466">
    <property type="match status" value="1"/>
</dbReference>
<organism evidence="12 13">
    <name type="scientific">Siansivirga zeaxanthinifaciens CC-SAMT-1</name>
    <dbReference type="NCBI Taxonomy" id="1454006"/>
    <lineage>
        <taxon>Bacteria</taxon>
        <taxon>Pseudomonadati</taxon>
        <taxon>Bacteroidota</taxon>
        <taxon>Flavobacteriia</taxon>
        <taxon>Flavobacteriales</taxon>
        <taxon>Flavobacteriaceae</taxon>
        <taxon>Siansivirga</taxon>
    </lineage>
</organism>
<dbReference type="PROSITE" id="PS51257">
    <property type="entry name" value="PROKAR_LIPOPROTEIN"/>
    <property type="match status" value="1"/>
</dbReference>
<evidence type="ECO:0000256" key="8">
    <source>
        <dbReference type="ARBA" id="ARBA00023157"/>
    </source>
</evidence>
<dbReference type="EMBL" id="CP007202">
    <property type="protein sequence ID" value="AJR02703.1"/>
    <property type="molecule type" value="Genomic_DNA"/>
</dbReference>
<evidence type="ECO:0000256" key="4">
    <source>
        <dbReference type="ARBA" id="ARBA00022729"/>
    </source>
</evidence>
<evidence type="ECO:0000256" key="10">
    <source>
        <dbReference type="SAM" id="SignalP"/>
    </source>
</evidence>
<gene>
    <name evidence="12" type="ORF">AW14_02615</name>
</gene>
<evidence type="ECO:0000256" key="3">
    <source>
        <dbReference type="ARBA" id="ARBA00022723"/>
    </source>
</evidence>
<reference evidence="12 13" key="1">
    <citation type="submission" date="2014-02" db="EMBL/GenBank/DDBJ databases">
        <authorList>
            <person name="Young C.-C."/>
            <person name="Hameed A."/>
            <person name="Huang H.-C."/>
            <person name="Shahina M."/>
        </authorList>
    </citation>
    <scope>NUCLEOTIDE SEQUENCE [LARGE SCALE GENOMIC DNA]</scope>
    <source>
        <strain evidence="12 13">CC-SAMT-1</strain>
    </source>
</reference>
<dbReference type="PANTHER" id="PTHR47466:SF1">
    <property type="entry name" value="METALLOPROTEASE MEP1 (AFU_ORTHOLOGUE AFUA_1G07730)-RELATED"/>
    <property type="match status" value="1"/>
</dbReference>
<evidence type="ECO:0000313" key="12">
    <source>
        <dbReference type="EMBL" id="AJR02703.1"/>
    </source>
</evidence>
<dbReference type="SUPFAM" id="SSF55486">
    <property type="entry name" value="Metalloproteases ('zincins'), catalytic domain"/>
    <property type="match status" value="1"/>
</dbReference>
<keyword evidence="4 10" id="KW-0732">Signal</keyword>
<dbReference type="InterPro" id="IPR008754">
    <property type="entry name" value="Peptidase_M43"/>
</dbReference>
<dbReference type="PATRIC" id="fig|1454006.5.peg.498"/>
<comment type="similarity">
    <text evidence="1">Belongs to the peptidase M43B family.</text>
</comment>
<keyword evidence="2" id="KW-0645">Protease</keyword>
<dbReference type="Pfam" id="PF05572">
    <property type="entry name" value="Peptidase_M43"/>
    <property type="match status" value="1"/>
</dbReference>
<feature type="signal peptide" evidence="10">
    <location>
        <begin position="1"/>
        <end position="19"/>
    </location>
</feature>
<feature type="chain" id="PRO_5002194973" evidence="10">
    <location>
        <begin position="20"/>
        <end position="359"/>
    </location>
</feature>
<dbReference type="CDD" id="cd04275">
    <property type="entry name" value="ZnMc_pappalysin_like"/>
    <property type="match status" value="1"/>
</dbReference>
<dbReference type="Gene3D" id="3.40.390.10">
    <property type="entry name" value="Collagenase (Catalytic Domain)"/>
    <property type="match status" value="1"/>
</dbReference>
<name>A0A0C5W6D8_9FLAO</name>
<keyword evidence="13" id="KW-1185">Reference proteome</keyword>
<evidence type="ECO:0000313" key="13">
    <source>
        <dbReference type="Proteomes" id="UP000032229"/>
    </source>
</evidence>
<evidence type="ECO:0000256" key="6">
    <source>
        <dbReference type="ARBA" id="ARBA00022833"/>
    </source>
</evidence>
<dbReference type="KEGG" id="sze:AW14_02615"/>
<keyword evidence="6" id="KW-0862">Zinc</keyword>
<evidence type="ECO:0000256" key="7">
    <source>
        <dbReference type="ARBA" id="ARBA00023049"/>
    </source>
</evidence>
<accession>A0A0C5W6D8</accession>
<keyword evidence="3" id="KW-0479">Metal-binding</keyword>
<dbReference type="MEROPS" id="M43.007"/>
<evidence type="ECO:0000259" key="11">
    <source>
        <dbReference type="Pfam" id="PF05572"/>
    </source>
</evidence>
<keyword evidence="8" id="KW-1015">Disulfide bond</keyword>